<evidence type="ECO:0000256" key="2">
    <source>
        <dbReference type="ARBA" id="ARBA00003444"/>
    </source>
</evidence>
<comment type="caution">
    <text evidence="11">The sequence shown here is derived from an EMBL/GenBank/DDBJ whole genome shotgun (WGS) entry which is preliminary data.</text>
</comment>
<evidence type="ECO:0000256" key="5">
    <source>
        <dbReference type="ARBA" id="ARBA00022573"/>
    </source>
</evidence>
<proteinExistence type="predicted"/>
<dbReference type="InterPro" id="IPR015421">
    <property type="entry name" value="PyrdxlP-dep_Trfase_major"/>
</dbReference>
<dbReference type="EMBL" id="PXNP01000009">
    <property type="protein sequence ID" value="PSF13362.1"/>
    <property type="molecule type" value="Genomic_DNA"/>
</dbReference>
<evidence type="ECO:0000256" key="1">
    <source>
        <dbReference type="ARBA" id="ARBA00001933"/>
    </source>
</evidence>
<evidence type="ECO:0000313" key="11">
    <source>
        <dbReference type="EMBL" id="PSF13362.1"/>
    </source>
</evidence>
<organism evidence="11 12">
    <name type="scientific">Marinobacter fuscus</name>
    <dbReference type="NCBI Taxonomy" id="2109942"/>
    <lineage>
        <taxon>Bacteria</taxon>
        <taxon>Pseudomonadati</taxon>
        <taxon>Pseudomonadota</taxon>
        <taxon>Gammaproteobacteria</taxon>
        <taxon>Pseudomonadales</taxon>
        <taxon>Marinobacteraceae</taxon>
        <taxon>Marinobacter</taxon>
    </lineage>
</organism>
<dbReference type="OrthoDB" id="9799304at2"/>
<gene>
    <name evidence="11" type="ORF">C7H09_01760</name>
</gene>
<dbReference type="NCBIfam" id="TIGR01140">
    <property type="entry name" value="L_thr_O3P_dcar"/>
    <property type="match status" value="1"/>
</dbReference>
<name>A0A2T1KUI1_9GAMM</name>
<evidence type="ECO:0000256" key="3">
    <source>
        <dbReference type="ARBA" id="ARBA00004953"/>
    </source>
</evidence>
<dbReference type="SUPFAM" id="SSF53383">
    <property type="entry name" value="PLP-dependent transferases"/>
    <property type="match status" value="1"/>
</dbReference>
<dbReference type="InterPro" id="IPR004839">
    <property type="entry name" value="Aminotransferase_I/II_large"/>
</dbReference>
<dbReference type="InterPro" id="IPR005860">
    <property type="entry name" value="CobD"/>
</dbReference>
<comment type="function">
    <text evidence="2">Decarboxylates L-threonine-O-3-phosphate to yield (R)-1-amino-2-propanol O-2-phosphate, the precursor for the linkage between the nucleotide loop and the corrin ring in cobalamin.</text>
</comment>
<dbReference type="InterPro" id="IPR015424">
    <property type="entry name" value="PyrdxlP-dep_Trfase"/>
</dbReference>
<evidence type="ECO:0000313" key="12">
    <source>
        <dbReference type="Proteomes" id="UP000239866"/>
    </source>
</evidence>
<dbReference type="GO" id="GO:0030170">
    <property type="term" value="F:pyridoxal phosphate binding"/>
    <property type="evidence" value="ECO:0007669"/>
    <property type="project" value="InterPro"/>
</dbReference>
<keyword evidence="7" id="KW-0456">Lyase</keyword>
<protein>
    <recommendedName>
        <fullName evidence="4">threonine-phosphate decarboxylase</fullName>
        <ecNumber evidence="4">4.1.1.81</ecNumber>
    </recommendedName>
    <alternativeName>
        <fullName evidence="8">L-threonine-O-3-phosphate decarboxylase</fullName>
    </alternativeName>
</protein>
<dbReference type="Proteomes" id="UP000239866">
    <property type="component" value="Unassembled WGS sequence"/>
</dbReference>
<dbReference type="Gene3D" id="3.90.1150.10">
    <property type="entry name" value="Aspartate Aminotransferase, domain 1"/>
    <property type="match status" value="1"/>
</dbReference>
<dbReference type="EC" id="4.1.1.81" evidence="4"/>
<dbReference type="AlphaFoldDB" id="A0A2T1KUI1"/>
<evidence type="ECO:0000256" key="4">
    <source>
        <dbReference type="ARBA" id="ARBA00012285"/>
    </source>
</evidence>
<dbReference type="CDD" id="cd00609">
    <property type="entry name" value="AAT_like"/>
    <property type="match status" value="1"/>
</dbReference>
<reference evidence="11 12" key="1">
    <citation type="submission" date="2018-03" db="EMBL/GenBank/DDBJ databases">
        <title>Marinobacter brunus sp. nov., a marine bacterium of Gamma-proteobacteria isolated from the surface seawater of the South China Sea.</title>
        <authorList>
            <person name="Cheng H."/>
            <person name="Wu Y.-H."/>
            <person name="Xamxidin M."/>
            <person name="Xu X.-W."/>
        </authorList>
    </citation>
    <scope>NUCLEOTIDE SEQUENCE [LARGE SCALE GENOMIC DNA]</scope>
    <source>
        <strain evidence="11 12">NH169-3</strain>
    </source>
</reference>
<evidence type="ECO:0000256" key="7">
    <source>
        <dbReference type="ARBA" id="ARBA00023239"/>
    </source>
</evidence>
<evidence type="ECO:0000256" key="9">
    <source>
        <dbReference type="ARBA" id="ARBA00048531"/>
    </source>
</evidence>
<evidence type="ECO:0000256" key="6">
    <source>
        <dbReference type="ARBA" id="ARBA00022898"/>
    </source>
</evidence>
<accession>A0A2T1KUI1</accession>
<comment type="pathway">
    <text evidence="3">Cofactor biosynthesis; adenosylcobalamin biosynthesis.</text>
</comment>
<dbReference type="PANTHER" id="PTHR42885">
    <property type="entry name" value="HISTIDINOL-PHOSPHATE AMINOTRANSFERASE-RELATED"/>
    <property type="match status" value="1"/>
</dbReference>
<sequence>MTRFEPLQPPEHGGRLQAAAERWGIPREQWLDLSTGINPVPWPVPDIPPEVWQRLPEPDDGLEYIIRDWAGAPETACCLPVSGSQAAIMALPAVRARCYGPGRVAVPMPGYREHGHAWRRAGFEVVAIPPDAMESGDLAWLDTVDVVVWIQPNNPTGQVLAAEQLMAWHQRLQLRAGWLVVDEAFLMNGADQSLAARAGMPGLMVLKSTGKFFGLAGLRAGAIVADAGLIQAVSMELGPWSVSGPARYLMGKMLNDHHWQQQALQALRYSSQRLHGLLSGAGLGKSSGTLLFRYLRHPNAVDIRHQLARQGILIRLFERPSAIRLGLPGTESDWLRLQQALETVGRNTGGWP</sequence>
<dbReference type="UniPathway" id="UPA00148"/>
<keyword evidence="6" id="KW-0663">Pyridoxal phosphate</keyword>
<dbReference type="RefSeq" id="WP_106760935.1">
    <property type="nucleotide sequence ID" value="NZ_PXNP01000009.1"/>
</dbReference>
<dbReference type="InterPro" id="IPR015422">
    <property type="entry name" value="PyrdxlP-dep_Trfase_small"/>
</dbReference>
<dbReference type="GO" id="GO:0048472">
    <property type="term" value="F:threonine-phosphate decarboxylase activity"/>
    <property type="evidence" value="ECO:0007669"/>
    <property type="project" value="UniProtKB-EC"/>
</dbReference>
<feature type="domain" description="Aminotransferase class I/classII large" evidence="10">
    <location>
        <begin position="79"/>
        <end position="336"/>
    </location>
</feature>
<dbReference type="Gene3D" id="3.40.640.10">
    <property type="entry name" value="Type I PLP-dependent aspartate aminotransferase-like (Major domain)"/>
    <property type="match status" value="1"/>
</dbReference>
<comment type="cofactor">
    <cofactor evidence="1">
        <name>pyridoxal 5'-phosphate</name>
        <dbReference type="ChEBI" id="CHEBI:597326"/>
    </cofactor>
</comment>
<dbReference type="GO" id="GO:0009236">
    <property type="term" value="P:cobalamin biosynthetic process"/>
    <property type="evidence" value="ECO:0007669"/>
    <property type="project" value="UniProtKB-UniPathway"/>
</dbReference>
<dbReference type="InterPro" id="IPR004838">
    <property type="entry name" value="NHTrfase_class1_PyrdxlP-BS"/>
</dbReference>
<dbReference type="PANTHER" id="PTHR42885:SF1">
    <property type="entry name" value="THREONINE-PHOSPHATE DECARBOXYLASE"/>
    <property type="match status" value="1"/>
</dbReference>
<comment type="catalytic activity">
    <reaction evidence="9">
        <text>O-phospho-L-threonine + H(+) = (R)-1-aminopropan-2-yl phosphate + CO2</text>
        <dbReference type="Rhea" id="RHEA:11492"/>
        <dbReference type="ChEBI" id="CHEBI:15378"/>
        <dbReference type="ChEBI" id="CHEBI:16526"/>
        <dbReference type="ChEBI" id="CHEBI:58563"/>
        <dbReference type="ChEBI" id="CHEBI:58675"/>
        <dbReference type="EC" id="4.1.1.81"/>
    </reaction>
</comment>
<evidence type="ECO:0000259" key="10">
    <source>
        <dbReference type="Pfam" id="PF00155"/>
    </source>
</evidence>
<keyword evidence="5" id="KW-0169">Cobalamin biosynthesis</keyword>
<dbReference type="Pfam" id="PF00155">
    <property type="entry name" value="Aminotran_1_2"/>
    <property type="match status" value="1"/>
</dbReference>
<keyword evidence="12" id="KW-1185">Reference proteome</keyword>
<evidence type="ECO:0000256" key="8">
    <source>
        <dbReference type="ARBA" id="ARBA00029996"/>
    </source>
</evidence>
<dbReference type="PROSITE" id="PS00105">
    <property type="entry name" value="AA_TRANSFER_CLASS_1"/>
    <property type="match status" value="1"/>
</dbReference>